<name>A0A1F8F1Y3_9BACT</name>
<evidence type="ECO:0000259" key="1">
    <source>
        <dbReference type="Pfam" id="PF01521"/>
    </source>
</evidence>
<dbReference type="PANTHER" id="PTHR43011">
    <property type="entry name" value="IRON-SULFUR CLUSTER ASSEMBLY 2 HOMOLOG, MITOCHONDRIAL"/>
    <property type="match status" value="1"/>
</dbReference>
<dbReference type="Pfam" id="PF01521">
    <property type="entry name" value="Fe-S_biosyn"/>
    <property type="match status" value="1"/>
</dbReference>
<evidence type="ECO:0000313" key="2">
    <source>
        <dbReference type="EMBL" id="OGN07152.1"/>
    </source>
</evidence>
<dbReference type="AlphaFoldDB" id="A0A1F8F1Y3"/>
<reference evidence="2 3" key="1">
    <citation type="journal article" date="2016" name="Nat. Commun.">
        <title>Thousands of microbial genomes shed light on interconnected biogeochemical processes in an aquifer system.</title>
        <authorList>
            <person name="Anantharaman K."/>
            <person name="Brown C.T."/>
            <person name="Hug L.A."/>
            <person name="Sharon I."/>
            <person name="Castelle C.J."/>
            <person name="Probst A.J."/>
            <person name="Thomas B.C."/>
            <person name="Singh A."/>
            <person name="Wilkins M.J."/>
            <person name="Karaoz U."/>
            <person name="Brodie E.L."/>
            <person name="Williams K.H."/>
            <person name="Hubbard S.S."/>
            <person name="Banfield J.F."/>
        </authorList>
    </citation>
    <scope>NUCLEOTIDE SEQUENCE [LARGE SCALE GENOMIC DNA]</scope>
</reference>
<accession>A0A1F8F1Y3</accession>
<sequence length="117" mass="12910">MTDMNPPLVSLTPKAVEYINRLFEKEGIKPPPGGIRFQVKAGGCHGFECVHQLVRTDDRHDMIIISHGVRILIDPKSAKILNGTIVDHPENLIEKGLTYNIPNSTSCGCGTSFEIKK</sequence>
<gene>
    <name evidence="2" type="ORF">A3B86_01960</name>
</gene>
<dbReference type="Gene3D" id="2.60.300.12">
    <property type="entry name" value="HesB-like domain"/>
    <property type="match status" value="1"/>
</dbReference>
<dbReference type="InterPro" id="IPR016092">
    <property type="entry name" value="ATAP"/>
</dbReference>
<protein>
    <recommendedName>
        <fullName evidence="1">Core domain-containing protein</fullName>
    </recommendedName>
</protein>
<dbReference type="InterPro" id="IPR035903">
    <property type="entry name" value="HesB-like_dom_sf"/>
</dbReference>
<dbReference type="SUPFAM" id="SSF89360">
    <property type="entry name" value="HesB-like domain"/>
    <property type="match status" value="1"/>
</dbReference>
<dbReference type="NCBIfam" id="TIGR00049">
    <property type="entry name" value="iron-sulfur cluster assembly accessory protein"/>
    <property type="match status" value="1"/>
</dbReference>
<organism evidence="2 3">
    <name type="scientific">Candidatus Yanofskybacteria bacterium RIFCSPHIGHO2_02_FULL_38_22b</name>
    <dbReference type="NCBI Taxonomy" id="1802673"/>
    <lineage>
        <taxon>Bacteria</taxon>
        <taxon>Candidatus Yanofskyibacteriota</taxon>
    </lineage>
</organism>
<dbReference type="GO" id="GO:0051539">
    <property type="term" value="F:4 iron, 4 sulfur cluster binding"/>
    <property type="evidence" value="ECO:0007669"/>
    <property type="project" value="TreeGrafter"/>
</dbReference>
<dbReference type="Proteomes" id="UP000176834">
    <property type="component" value="Unassembled WGS sequence"/>
</dbReference>
<dbReference type="PANTHER" id="PTHR43011:SF1">
    <property type="entry name" value="IRON-SULFUR CLUSTER ASSEMBLY 2 HOMOLOG, MITOCHONDRIAL"/>
    <property type="match status" value="1"/>
</dbReference>
<dbReference type="GO" id="GO:0005506">
    <property type="term" value="F:iron ion binding"/>
    <property type="evidence" value="ECO:0007669"/>
    <property type="project" value="TreeGrafter"/>
</dbReference>
<dbReference type="InterPro" id="IPR000361">
    <property type="entry name" value="ATAP_core_dom"/>
</dbReference>
<dbReference type="GO" id="GO:0016226">
    <property type="term" value="P:iron-sulfur cluster assembly"/>
    <property type="evidence" value="ECO:0007669"/>
    <property type="project" value="InterPro"/>
</dbReference>
<proteinExistence type="predicted"/>
<dbReference type="GO" id="GO:0051537">
    <property type="term" value="F:2 iron, 2 sulfur cluster binding"/>
    <property type="evidence" value="ECO:0007669"/>
    <property type="project" value="UniProtKB-ARBA"/>
</dbReference>
<dbReference type="EMBL" id="MGJN01000009">
    <property type="protein sequence ID" value="OGN07152.1"/>
    <property type="molecule type" value="Genomic_DNA"/>
</dbReference>
<comment type="caution">
    <text evidence="2">The sequence shown here is derived from an EMBL/GenBank/DDBJ whole genome shotgun (WGS) entry which is preliminary data.</text>
</comment>
<evidence type="ECO:0000313" key="3">
    <source>
        <dbReference type="Proteomes" id="UP000176834"/>
    </source>
</evidence>
<feature type="domain" description="Core" evidence="1">
    <location>
        <begin position="10"/>
        <end position="110"/>
    </location>
</feature>